<keyword evidence="2" id="KW-1185">Reference proteome</keyword>
<name>A0A0V1FRL1_9BILA</name>
<accession>A0A0V1FRL1</accession>
<organism evidence="1 2">
    <name type="scientific">Trichinella zimbabwensis</name>
    <dbReference type="NCBI Taxonomy" id="268475"/>
    <lineage>
        <taxon>Eukaryota</taxon>
        <taxon>Metazoa</taxon>
        <taxon>Ecdysozoa</taxon>
        <taxon>Nematoda</taxon>
        <taxon>Enoplea</taxon>
        <taxon>Dorylaimia</taxon>
        <taxon>Trichinellida</taxon>
        <taxon>Trichinellidae</taxon>
        <taxon>Trichinella</taxon>
    </lineage>
</organism>
<comment type="caution">
    <text evidence="1">The sequence shown here is derived from an EMBL/GenBank/DDBJ whole genome shotgun (WGS) entry which is preliminary data.</text>
</comment>
<protein>
    <submittedName>
        <fullName evidence="1">Uncharacterized protein</fullName>
    </submittedName>
</protein>
<dbReference type="AlphaFoldDB" id="A0A0V1FRL1"/>
<dbReference type="EMBL" id="JYDP01006127">
    <property type="protein sequence ID" value="KRY88449.1"/>
    <property type="molecule type" value="Genomic_DNA"/>
</dbReference>
<sequence>LKNDFLEFLENSQPFRLSLVPWRPGKNLKNDFLEISKIRNLLGCPWTPAGTGKI</sequence>
<reference evidence="1 2" key="1">
    <citation type="submission" date="2015-01" db="EMBL/GenBank/DDBJ databases">
        <title>Evolution of Trichinella species and genotypes.</title>
        <authorList>
            <person name="Korhonen P.K."/>
            <person name="Edoardo P."/>
            <person name="Giuseppe L.R."/>
            <person name="Gasser R.B."/>
        </authorList>
    </citation>
    <scope>NUCLEOTIDE SEQUENCE [LARGE SCALE GENOMIC DNA]</scope>
    <source>
        <strain evidence="1">ISS1029</strain>
    </source>
</reference>
<evidence type="ECO:0000313" key="2">
    <source>
        <dbReference type="Proteomes" id="UP000055024"/>
    </source>
</evidence>
<feature type="non-terminal residue" evidence="1">
    <location>
        <position position="54"/>
    </location>
</feature>
<feature type="non-terminal residue" evidence="1">
    <location>
        <position position="1"/>
    </location>
</feature>
<gene>
    <name evidence="1" type="ORF">T11_14916</name>
</gene>
<dbReference type="Proteomes" id="UP000055024">
    <property type="component" value="Unassembled WGS sequence"/>
</dbReference>
<evidence type="ECO:0000313" key="1">
    <source>
        <dbReference type="EMBL" id="KRY88449.1"/>
    </source>
</evidence>
<proteinExistence type="predicted"/>